<sequence length="464" mass="53212">RFLEHMVSKLGVKMTKTPLRSWALTQNFTFPSMRVKACHVCKRRAFEAKLDPCEQCQAVLYCSERCRILDWKKRPEDVSHQYWCSKMEEYMKQCKTLADFPFTYTKEATSVTFDKESFLSSRELNCGYWVKESMLIHPPNQELEGWGSLSSHHLFLSLSPSSSVPPSHSFSLPPSLPLVPSLSLSLTWKEYYQRRGLDLDSPASLLLTYPLTIYYIITSLVPQHFPELNILTKQSLKIHIMEAHKEFDIIKVFWELSVLLPHVAFELHFVGDRLPKEADEEQFSMHRKDGCVTVASPNFAGEEKSDKKSIRVKGYSRPYYMVQGPKPDLVIGFNSGFGLSGMWLSSLPRLQSLRAPAYFTECSEYSCAIDDQIMGMATGGTISRPLVNPFRSPFRIIGIDNEMPWYSNAFVFHLVYKASPNSSKQQWQQAGGPERHAGPPEDAPESGRRKKDKKQNRNGQRKRK</sequence>
<dbReference type="GO" id="GO:0042826">
    <property type="term" value="F:histone deacetylase binding"/>
    <property type="evidence" value="ECO:0007669"/>
    <property type="project" value="InterPro"/>
</dbReference>
<evidence type="ECO:0000256" key="3">
    <source>
        <dbReference type="ARBA" id="ARBA00022833"/>
    </source>
</evidence>
<dbReference type="Pfam" id="PF01753">
    <property type="entry name" value="zf-MYND"/>
    <property type="match status" value="1"/>
</dbReference>
<dbReference type="OMA" id="GMWMYEC"/>
<dbReference type="InterPro" id="IPR002893">
    <property type="entry name" value="Znf_MYND"/>
</dbReference>
<dbReference type="EMBL" id="AFYH01088897">
    <property type="status" value="NOT_ANNOTATED_CDS"/>
    <property type="molecule type" value="Genomic_DNA"/>
</dbReference>
<evidence type="ECO:0000256" key="1">
    <source>
        <dbReference type="ARBA" id="ARBA00022723"/>
    </source>
</evidence>
<keyword evidence="1" id="KW-0479">Metal-binding</keyword>
<dbReference type="GO" id="GO:0045892">
    <property type="term" value="P:negative regulation of DNA-templated transcription"/>
    <property type="evidence" value="ECO:0007669"/>
    <property type="project" value="InterPro"/>
</dbReference>
<dbReference type="InParanoid" id="H3AEM5"/>
<dbReference type="EMBL" id="AFYH01088894">
    <property type="status" value="NOT_ANNOTATED_CDS"/>
    <property type="molecule type" value="Genomic_DNA"/>
</dbReference>
<keyword evidence="3" id="KW-0862">Zinc</keyword>
<dbReference type="GeneTree" id="ENSGT00390000000527"/>
<evidence type="ECO:0000313" key="8">
    <source>
        <dbReference type="Proteomes" id="UP000008672"/>
    </source>
</evidence>
<reference evidence="8" key="1">
    <citation type="submission" date="2011-08" db="EMBL/GenBank/DDBJ databases">
        <title>The draft genome of Latimeria chalumnae.</title>
        <authorList>
            <person name="Di Palma F."/>
            <person name="Alfoldi J."/>
            <person name="Johnson J."/>
            <person name="Berlin A."/>
            <person name="Gnerre S."/>
            <person name="Jaffe D."/>
            <person name="MacCallum I."/>
            <person name="Young S."/>
            <person name="Walker B.J."/>
            <person name="Lander E."/>
            <person name="Lindblad-Toh K."/>
        </authorList>
    </citation>
    <scope>NUCLEOTIDE SEQUENCE [LARGE SCALE GENOMIC DNA]</scope>
    <source>
        <strain evidence="8">Wild caught</strain>
    </source>
</reference>
<dbReference type="AlphaFoldDB" id="H3AEM5"/>
<dbReference type="InterPro" id="IPR046824">
    <property type="entry name" value="Mss51-like_C"/>
</dbReference>
<dbReference type="EMBL" id="AFYH01088896">
    <property type="status" value="NOT_ANNOTATED_CDS"/>
    <property type="molecule type" value="Genomic_DNA"/>
</dbReference>
<dbReference type="PANTHER" id="PTHR47085">
    <property type="entry name" value="ZINC FINGER MYND DOMAIN-CONTAINING PROTEIN 15"/>
    <property type="match status" value="1"/>
</dbReference>
<keyword evidence="2 4" id="KW-0863">Zinc-finger</keyword>
<evidence type="ECO:0000259" key="6">
    <source>
        <dbReference type="PROSITE" id="PS50865"/>
    </source>
</evidence>
<dbReference type="STRING" id="7897.ENSLACP00000008096"/>
<dbReference type="InterPro" id="IPR042989">
    <property type="entry name" value="ZMY15"/>
</dbReference>
<proteinExistence type="predicted"/>
<evidence type="ECO:0000313" key="7">
    <source>
        <dbReference type="Ensembl" id="ENSLACP00000008096.1"/>
    </source>
</evidence>
<dbReference type="Proteomes" id="UP000008672">
    <property type="component" value="Unassembled WGS sequence"/>
</dbReference>
<feature type="domain" description="MYND-type" evidence="6">
    <location>
        <begin position="38"/>
        <end position="84"/>
    </location>
</feature>
<feature type="region of interest" description="Disordered" evidence="5">
    <location>
        <begin position="423"/>
        <end position="464"/>
    </location>
</feature>
<feature type="compositionally biased region" description="Basic residues" evidence="5">
    <location>
        <begin position="448"/>
        <end position="464"/>
    </location>
</feature>
<evidence type="ECO:0000256" key="4">
    <source>
        <dbReference type="PROSITE-ProRule" id="PRU00134"/>
    </source>
</evidence>
<dbReference type="eggNOG" id="KOG2084">
    <property type="taxonomic scope" value="Eukaryota"/>
</dbReference>
<name>H3AEM5_LATCH</name>
<dbReference type="Ensembl" id="ENSLACT00000008162.1">
    <property type="protein sequence ID" value="ENSLACP00000008096.1"/>
    <property type="gene ID" value="ENSLACG00000007167.1"/>
</dbReference>
<dbReference type="EMBL" id="AFYH01088895">
    <property type="status" value="NOT_ANNOTATED_CDS"/>
    <property type="molecule type" value="Genomic_DNA"/>
</dbReference>
<protein>
    <submittedName>
        <fullName evidence="7">Zinc finger MYND-type containing 15</fullName>
    </submittedName>
</protein>
<reference evidence="7" key="2">
    <citation type="submission" date="2025-08" db="UniProtKB">
        <authorList>
            <consortium name="Ensembl"/>
        </authorList>
    </citation>
    <scope>IDENTIFICATION</scope>
</reference>
<keyword evidence="8" id="KW-1185">Reference proteome</keyword>
<dbReference type="Pfam" id="PF20179">
    <property type="entry name" value="MSS51_C"/>
    <property type="match status" value="1"/>
</dbReference>
<reference evidence="7" key="3">
    <citation type="submission" date="2025-09" db="UniProtKB">
        <authorList>
            <consortium name="Ensembl"/>
        </authorList>
    </citation>
    <scope>IDENTIFICATION</scope>
</reference>
<dbReference type="GO" id="GO:0008270">
    <property type="term" value="F:zinc ion binding"/>
    <property type="evidence" value="ECO:0007669"/>
    <property type="project" value="UniProtKB-KW"/>
</dbReference>
<accession>H3AEM5</accession>
<organism evidence="7 8">
    <name type="scientific">Latimeria chalumnae</name>
    <name type="common">Coelacanth</name>
    <dbReference type="NCBI Taxonomy" id="7897"/>
    <lineage>
        <taxon>Eukaryota</taxon>
        <taxon>Metazoa</taxon>
        <taxon>Chordata</taxon>
        <taxon>Craniata</taxon>
        <taxon>Vertebrata</taxon>
        <taxon>Euteleostomi</taxon>
        <taxon>Coelacanthiformes</taxon>
        <taxon>Coelacanthidae</taxon>
        <taxon>Latimeria</taxon>
    </lineage>
</organism>
<gene>
    <name evidence="7" type="primary">ZMYND15</name>
</gene>
<dbReference type="PANTHER" id="PTHR47085:SF1">
    <property type="entry name" value="ZINC FINGER MYND DOMAIN-CONTAINING PROTEIN 15"/>
    <property type="match status" value="1"/>
</dbReference>
<dbReference type="HOGENOM" id="CLU_589953_0_0_1"/>
<dbReference type="SUPFAM" id="SSF144232">
    <property type="entry name" value="HIT/MYND zinc finger-like"/>
    <property type="match status" value="1"/>
</dbReference>
<evidence type="ECO:0000256" key="2">
    <source>
        <dbReference type="ARBA" id="ARBA00022771"/>
    </source>
</evidence>
<dbReference type="Gene3D" id="6.10.140.2220">
    <property type="match status" value="1"/>
</dbReference>
<dbReference type="PROSITE" id="PS50865">
    <property type="entry name" value="ZF_MYND_2"/>
    <property type="match status" value="1"/>
</dbReference>
<evidence type="ECO:0000256" key="5">
    <source>
        <dbReference type="SAM" id="MobiDB-lite"/>
    </source>
</evidence>